<comment type="subcellular location">
    <subcellularLocation>
        <location evidence="1">Membrane</location>
        <topology evidence="1">Multi-pass membrane protein</topology>
    </subcellularLocation>
</comment>
<dbReference type="OrthoDB" id="3358017at2759"/>
<proteinExistence type="predicted"/>
<evidence type="ECO:0000256" key="6">
    <source>
        <dbReference type="SAM" id="Phobius"/>
    </source>
</evidence>
<protein>
    <submittedName>
        <fullName evidence="7">RTA1-domain-containing protein</fullName>
    </submittedName>
</protein>
<evidence type="ECO:0000256" key="3">
    <source>
        <dbReference type="ARBA" id="ARBA00022989"/>
    </source>
</evidence>
<feature type="transmembrane region" description="Helical" evidence="6">
    <location>
        <begin position="29"/>
        <end position="49"/>
    </location>
</feature>
<dbReference type="InterPro" id="IPR007568">
    <property type="entry name" value="RTA1"/>
</dbReference>
<feature type="transmembrane region" description="Helical" evidence="6">
    <location>
        <begin position="223"/>
        <end position="241"/>
    </location>
</feature>
<gene>
    <name evidence="7" type="ORF">BT96DRAFT_890416</name>
</gene>
<dbReference type="EMBL" id="ML769732">
    <property type="protein sequence ID" value="KAE9388684.1"/>
    <property type="molecule type" value="Genomic_DNA"/>
</dbReference>
<evidence type="ECO:0000256" key="2">
    <source>
        <dbReference type="ARBA" id="ARBA00022692"/>
    </source>
</evidence>
<keyword evidence="8" id="KW-1185">Reference proteome</keyword>
<dbReference type="PANTHER" id="PTHR31465">
    <property type="entry name" value="PROTEIN RTA1-RELATED"/>
    <property type="match status" value="1"/>
</dbReference>
<feature type="compositionally biased region" description="Polar residues" evidence="5">
    <location>
        <begin position="292"/>
        <end position="312"/>
    </location>
</feature>
<dbReference type="Proteomes" id="UP000799118">
    <property type="component" value="Unassembled WGS sequence"/>
</dbReference>
<name>A0A6A4GU80_9AGAR</name>
<dbReference type="AlphaFoldDB" id="A0A6A4GU80"/>
<feature type="transmembrane region" description="Helical" evidence="6">
    <location>
        <begin position="93"/>
        <end position="116"/>
    </location>
</feature>
<evidence type="ECO:0000256" key="1">
    <source>
        <dbReference type="ARBA" id="ARBA00004141"/>
    </source>
</evidence>
<evidence type="ECO:0000256" key="4">
    <source>
        <dbReference type="ARBA" id="ARBA00023136"/>
    </source>
</evidence>
<accession>A0A6A4GU80</accession>
<feature type="transmembrane region" description="Helical" evidence="6">
    <location>
        <begin position="253"/>
        <end position="274"/>
    </location>
</feature>
<feature type="transmembrane region" description="Helical" evidence="6">
    <location>
        <begin position="61"/>
        <end position="81"/>
    </location>
</feature>
<feature type="region of interest" description="Disordered" evidence="5">
    <location>
        <begin position="291"/>
        <end position="312"/>
    </location>
</feature>
<reference evidence="7" key="1">
    <citation type="journal article" date="2019" name="Environ. Microbiol.">
        <title>Fungal ecological strategies reflected in gene transcription - a case study of two litter decomposers.</title>
        <authorList>
            <person name="Barbi F."/>
            <person name="Kohler A."/>
            <person name="Barry K."/>
            <person name="Baskaran P."/>
            <person name="Daum C."/>
            <person name="Fauchery L."/>
            <person name="Ihrmark K."/>
            <person name="Kuo A."/>
            <person name="LaButti K."/>
            <person name="Lipzen A."/>
            <person name="Morin E."/>
            <person name="Grigoriev I.V."/>
            <person name="Henrissat B."/>
            <person name="Lindahl B."/>
            <person name="Martin F."/>
        </authorList>
    </citation>
    <scope>NUCLEOTIDE SEQUENCE</scope>
    <source>
        <strain evidence="7">JB14</strain>
    </source>
</reference>
<keyword evidence="3 6" id="KW-1133">Transmembrane helix</keyword>
<dbReference type="GO" id="GO:0005886">
    <property type="term" value="C:plasma membrane"/>
    <property type="evidence" value="ECO:0007669"/>
    <property type="project" value="TreeGrafter"/>
</dbReference>
<organism evidence="7 8">
    <name type="scientific">Gymnopus androsaceus JB14</name>
    <dbReference type="NCBI Taxonomy" id="1447944"/>
    <lineage>
        <taxon>Eukaryota</taxon>
        <taxon>Fungi</taxon>
        <taxon>Dikarya</taxon>
        <taxon>Basidiomycota</taxon>
        <taxon>Agaricomycotina</taxon>
        <taxon>Agaricomycetes</taxon>
        <taxon>Agaricomycetidae</taxon>
        <taxon>Agaricales</taxon>
        <taxon>Marasmiineae</taxon>
        <taxon>Omphalotaceae</taxon>
        <taxon>Gymnopus</taxon>
    </lineage>
</organism>
<feature type="transmembrane region" description="Helical" evidence="6">
    <location>
        <begin position="137"/>
        <end position="156"/>
    </location>
</feature>
<dbReference type="Pfam" id="PF04479">
    <property type="entry name" value="RTA1"/>
    <property type="match status" value="1"/>
</dbReference>
<feature type="transmembrane region" description="Helical" evidence="6">
    <location>
        <begin position="168"/>
        <end position="196"/>
    </location>
</feature>
<evidence type="ECO:0000256" key="5">
    <source>
        <dbReference type="SAM" id="MobiDB-lite"/>
    </source>
</evidence>
<keyword evidence="4 6" id="KW-0472">Membrane</keyword>
<dbReference type="PANTHER" id="PTHR31465:SF9">
    <property type="entry name" value="SPHINGOID LONG-CHAIN BASE TRANSPORTER RSB1"/>
    <property type="match status" value="1"/>
</dbReference>
<keyword evidence="2 6" id="KW-0812">Transmembrane</keyword>
<dbReference type="GO" id="GO:0000324">
    <property type="term" value="C:fungal-type vacuole"/>
    <property type="evidence" value="ECO:0007669"/>
    <property type="project" value="TreeGrafter"/>
</dbReference>
<evidence type="ECO:0000313" key="8">
    <source>
        <dbReference type="Proteomes" id="UP000799118"/>
    </source>
</evidence>
<sequence>MLDTYFTSLTSFIARDNTSADDDSNPYGYTPNFAVGILFITLFGISTFTHFCQAIAYRKWFFLYTAVFTGSIEIAGWYGRVWSSRSVDNNDAFTIQIICTIVAPTPLLAANFIILARIIRKLGDSYSRLRPRRYSRIFVTCDITALFVQMGGGSVASGTDISQTQVNLGSYIMLGGIGFQVVVILCYMALATEYFWRFSRQRPVRRSNEGENPTGVIDRRLQLLIYALMFNTGCLLIRAIYRTIELSYGFDGTVIRTQWLFCFFDATMVVFAMYTYNIFHPGRLLDEDNKFPPQTESPKSYTELNPTNFTKV</sequence>
<evidence type="ECO:0000313" key="7">
    <source>
        <dbReference type="EMBL" id="KAE9388684.1"/>
    </source>
</evidence>